<protein>
    <recommendedName>
        <fullName evidence="3">Protein kinase domain-containing protein</fullName>
    </recommendedName>
</protein>
<dbReference type="SUPFAM" id="SSF56112">
    <property type="entry name" value="Protein kinase-like (PK-like)"/>
    <property type="match status" value="1"/>
</dbReference>
<reference evidence="1 2" key="1">
    <citation type="submission" date="2018-02" db="EMBL/GenBank/DDBJ databases">
        <title>The genomes of Aspergillus section Nigri reveals drivers in fungal speciation.</title>
        <authorList>
            <consortium name="DOE Joint Genome Institute"/>
            <person name="Vesth T.C."/>
            <person name="Nybo J."/>
            <person name="Theobald S."/>
            <person name="Brandl J."/>
            <person name="Frisvad J.C."/>
            <person name="Nielsen K.F."/>
            <person name="Lyhne E.K."/>
            <person name="Kogle M.E."/>
            <person name="Kuo A."/>
            <person name="Riley R."/>
            <person name="Clum A."/>
            <person name="Nolan M."/>
            <person name="Lipzen A."/>
            <person name="Salamov A."/>
            <person name="Henrissat B."/>
            <person name="Wiebenga A."/>
            <person name="De vries R.P."/>
            <person name="Grigoriev I.V."/>
            <person name="Mortensen U.H."/>
            <person name="Andersen M.R."/>
            <person name="Baker S.E."/>
        </authorList>
    </citation>
    <scope>NUCLEOTIDE SEQUENCE [LARGE SCALE GENOMIC DNA]</scope>
    <source>
        <strain evidence="1 2">CBS 121057</strain>
    </source>
</reference>
<dbReference type="InterPro" id="IPR011009">
    <property type="entry name" value="Kinase-like_dom_sf"/>
</dbReference>
<dbReference type="EMBL" id="KZ826387">
    <property type="protein sequence ID" value="PYI02923.1"/>
    <property type="molecule type" value="Genomic_DNA"/>
</dbReference>
<proteinExistence type="predicted"/>
<sequence>MSENADPPIIPYALIQSSGTLDDGDKEVVLRARQTLFRVLLNSQPPVEYDQVNTIEGQFLPRLADLDDEDALDELGDLLGPLCQPFFRTHARIYGNDLESHLRNPEITMQLVTKDGQPRVLELGRKEPSDNSPKPVIDALNKYPKFELSMAQVVNVFMTRHVYEVDVNGTIFICKTGGVDYSSFAREVEILDKITSLQLSLRTPKVEGAVGLGTECPGVLLTKICHESCLSQINIEETDVAERRKWYTQTKDLVDCLHQNDIIWGDVKAGNILIDNKRESWVVDFGGGYTEGWVSQRLQETVEGDLEGLQNLYRYLRL</sequence>
<dbReference type="VEuPathDB" id="FungiDB:BO78DRAFT_210705"/>
<organism evidence="1 2">
    <name type="scientific">Aspergillus sclerotiicarbonarius (strain CBS 121057 / IBT 28362)</name>
    <dbReference type="NCBI Taxonomy" id="1448318"/>
    <lineage>
        <taxon>Eukaryota</taxon>
        <taxon>Fungi</taxon>
        <taxon>Dikarya</taxon>
        <taxon>Ascomycota</taxon>
        <taxon>Pezizomycotina</taxon>
        <taxon>Eurotiomycetes</taxon>
        <taxon>Eurotiomycetidae</taxon>
        <taxon>Eurotiales</taxon>
        <taxon>Aspergillaceae</taxon>
        <taxon>Aspergillus</taxon>
        <taxon>Aspergillus subgen. Circumdati</taxon>
    </lineage>
</organism>
<dbReference type="Gene3D" id="1.10.510.10">
    <property type="entry name" value="Transferase(Phosphotransferase) domain 1"/>
    <property type="match status" value="1"/>
</dbReference>
<evidence type="ECO:0000313" key="2">
    <source>
        <dbReference type="Proteomes" id="UP000248423"/>
    </source>
</evidence>
<dbReference type="Proteomes" id="UP000248423">
    <property type="component" value="Unassembled WGS sequence"/>
</dbReference>
<keyword evidence="2" id="KW-1185">Reference proteome</keyword>
<evidence type="ECO:0008006" key="3">
    <source>
        <dbReference type="Google" id="ProtNLM"/>
    </source>
</evidence>
<dbReference type="OrthoDB" id="4062651at2759"/>
<gene>
    <name evidence="1" type="ORF">BO78DRAFT_210705</name>
</gene>
<evidence type="ECO:0000313" key="1">
    <source>
        <dbReference type="EMBL" id="PYI02923.1"/>
    </source>
</evidence>
<name>A0A319FAB9_ASPSB</name>
<dbReference type="AlphaFoldDB" id="A0A319FAB9"/>
<accession>A0A319FAB9</accession>